<evidence type="ECO:0000259" key="5">
    <source>
        <dbReference type="Pfam" id="PF01420"/>
    </source>
</evidence>
<protein>
    <recommendedName>
        <fullName evidence="5">Type I restriction modification DNA specificity domain-containing protein</fullName>
    </recommendedName>
</protein>
<reference evidence="6 7" key="1">
    <citation type="submission" date="2018-11" db="EMBL/GenBank/DDBJ databases">
        <title>The genome draft of YIM 96095.</title>
        <authorList>
            <person name="Tang S.-K."/>
            <person name="Chunyu W.-X."/>
            <person name="Feng Y.-Z."/>
        </authorList>
    </citation>
    <scope>NUCLEOTIDE SEQUENCE [LARGE SCALE GENOMIC DNA]</scope>
    <source>
        <strain evidence="6 7">YIM 96095</strain>
    </source>
</reference>
<evidence type="ECO:0000313" key="6">
    <source>
        <dbReference type="EMBL" id="RNL84145.1"/>
    </source>
</evidence>
<dbReference type="GO" id="GO:0009307">
    <property type="term" value="P:DNA restriction-modification system"/>
    <property type="evidence" value="ECO:0007669"/>
    <property type="project" value="UniProtKB-KW"/>
</dbReference>
<dbReference type="GO" id="GO:0003677">
    <property type="term" value="F:DNA binding"/>
    <property type="evidence" value="ECO:0007669"/>
    <property type="project" value="UniProtKB-KW"/>
</dbReference>
<dbReference type="InterPro" id="IPR052021">
    <property type="entry name" value="Type-I_RS_S_subunit"/>
</dbReference>
<organism evidence="6 7">
    <name type="scientific">Halostreptopolyspora alba</name>
    <dbReference type="NCBI Taxonomy" id="2487137"/>
    <lineage>
        <taxon>Bacteria</taxon>
        <taxon>Bacillati</taxon>
        <taxon>Actinomycetota</taxon>
        <taxon>Actinomycetes</taxon>
        <taxon>Streptosporangiales</taxon>
        <taxon>Nocardiopsidaceae</taxon>
        <taxon>Halostreptopolyspora</taxon>
    </lineage>
</organism>
<dbReference type="PANTHER" id="PTHR30408">
    <property type="entry name" value="TYPE-1 RESTRICTION ENZYME ECOKI SPECIFICITY PROTEIN"/>
    <property type="match status" value="1"/>
</dbReference>
<keyword evidence="2" id="KW-0680">Restriction system</keyword>
<name>A0A3N0E8G6_9ACTN</name>
<keyword evidence="3" id="KW-0238">DNA-binding</keyword>
<evidence type="ECO:0000256" key="1">
    <source>
        <dbReference type="ARBA" id="ARBA00010923"/>
    </source>
</evidence>
<feature type="domain" description="Type I restriction modification DNA specificity" evidence="5">
    <location>
        <begin position="151"/>
        <end position="332"/>
    </location>
</feature>
<dbReference type="CDD" id="cd17256">
    <property type="entry name" value="RMtype1_S_EcoJA65PI-TRD1-CR1_like"/>
    <property type="match status" value="1"/>
</dbReference>
<dbReference type="Pfam" id="PF01420">
    <property type="entry name" value="Methylase_S"/>
    <property type="match status" value="2"/>
</dbReference>
<dbReference type="PANTHER" id="PTHR30408:SF13">
    <property type="entry name" value="TYPE I RESTRICTION ENZYME HINDI SPECIFICITY SUBUNIT"/>
    <property type="match status" value="1"/>
</dbReference>
<dbReference type="Proteomes" id="UP000269198">
    <property type="component" value="Unassembled WGS sequence"/>
</dbReference>
<comment type="caution">
    <text evidence="6">The sequence shown here is derived from an EMBL/GenBank/DDBJ whole genome shotgun (WGS) entry which is preliminary data.</text>
</comment>
<dbReference type="Gene3D" id="3.90.220.20">
    <property type="entry name" value="DNA methylase specificity domains"/>
    <property type="match status" value="2"/>
</dbReference>
<accession>A0A3N0E8G6</accession>
<dbReference type="SUPFAM" id="SSF116734">
    <property type="entry name" value="DNA methylase specificity domain"/>
    <property type="match status" value="2"/>
</dbReference>
<comment type="similarity">
    <text evidence="1">Belongs to the type-I restriction system S methylase family.</text>
</comment>
<sequence length="533" mass="57115">MVTSSLPVAVRISSAARPPLARSRHARIVVAPRPATLRAVALPMPVLAPVTTTTLPAMVRSFTAVPLPRLGGRPHPAGWCPAERAGALAGEPGPVVRAFGADPSPRPRHGIRAGSGASAVTGGRRRGAQWRSAPRGTIGPVDKPYGGRAMSGWRRVTVGDLAVEKGITGGPFGSSLGGKDYENSGVPVIRGNNLDPDRRFNTDEFVFVSPEKADTRFAGNLAEPGDVIVTQRGTLGQVGIVPPTPFDRYVISQSQMRLRVDRDLAHPEFVYYCLRSPGVVREIRGQAISAGVPHINLGILRSLEVDLPPLAEQRAIAAVLGALDDKIAVNERVTRASNELCHALYREATNHPGQLVELAEIADLHYGRALPKAKRVPGDVPVYGSSGRSGTHHTPLVTGPGIVVGRKGTVGAVHWSRDSFFPIDTTFHASPKHGDVSLEYLYYTLDTLPLDTLNSDSAVPGLNRSVALSRTVRLPPPERIAEFTHNVRPMFAHVFARRDESRALADLRDTLLGQLVSGKLRVADAERVVSETT</sequence>
<dbReference type="InterPro" id="IPR000055">
    <property type="entry name" value="Restrct_endonuc_typeI_TRD"/>
</dbReference>
<feature type="region of interest" description="Disordered" evidence="4">
    <location>
        <begin position="102"/>
        <end position="144"/>
    </location>
</feature>
<dbReference type="InterPro" id="IPR044946">
    <property type="entry name" value="Restrct_endonuc_typeI_TRD_sf"/>
</dbReference>
<evidence type="ECO:0000256" key="3">
    <source>
        <dbReference type="ARBA" id="ARBA00023125"/>
    </source>
</evidence>
<evidence type="ECO:0000256" key="2">
    <source>
        <dbReference type="ARBA" id="ARBA00022747"/>
    </source>
</evidence>
<dbReference type="EMBL" id="RJMB01000012">
    <property type="protein sequence ID" value="RNL84145.1"/>
    <property type="molecule type" value="Genomic_DNA"/>
</dbReference>
<proteinExistence type="inferred from homology"/>
<keyword evidence="7" id="KW-1185">Reference proteome</keyword>
<gene>
    <name evidence="6" type="ORF">EFW17_12970</name>
</gene>
<evidence type="ECO:0000313" key="7">
    <source>
        <dbReference type="Proteomes" id="UP000269198"/>
    </source>
</evidence>
<dbReference type="AlphaFoldDB" id="A0A3N0E8G6"/>
<feature type="domain" description="Type I restriction modification DNA specificity" evidence="5">
    <location>
        <begin position="355"/>
        <end position="481"/>
    </location>
</feature>
<evidence type="ECO:0000256" key="4">
    <source>
        <dbReference type="SAM" id="MobiDB-lite"/>
    </source>
</evidence>
<dbReference type="CDD" id="cd17267">
    <property type="entry name" value="RMtype1_S_EcoAO83I-TRD1-CR1_like"/>
    <property type="match status" value="1"/>
</dbReference>